<dbReference type="InterPro" id="IPR039279">
    <property type="entry name" value="QRT3-like"/>
</dbReference>
<comment type="caution">
    <text evidence="3">The sequence shown here is derived from an EMBL/GenBank/DDBJ whole genome shotgun (WGS) entry which is preliminary data.</text>
</comment>
<dbReference type="CDD" id="cd23668">
    <property type="entry name" value="GH55_beta13glucanase-like"/>
    <property type="match status" value="1"/>
</dbReference>
<name>A0A9P4I143_9PEZI</name>
<feature type="domain" description="Rhamnogalacturonase A/B/Epimerase-like pectate lyase" evidence="2">
    <location>
        <begin position="404"/>
        <end position="464"/>
    </location>
</feature>
<dbReference type="OrthoDB" id="1046782at2759"/>
<feature type="domain" description="Rhamnogalacturonase A/B/Epimerase-like pectate lyase" evidence="2">
    <location>
        <begin position="56"/>
        <end position="280"/>
    </location>
</feature>
<dbReference type="Pfam" id="PF12708">
    <property type="entry name" value="Pect-lyase_RHGA_epim"/>
    <property type="match status" value="2"/>
</dbReference>
<evidence type="ECO:0000259" key="2">
    <source>
        <dbReference type="Pfam" id="PF12708"/>
    </source>
</evidence>
<reference evidence="3" key="1">
    <citation type="journal article" date="2020" name="Stud. Mycol.">
        <title>101 Dothideomycetes genomes: a test case for predicting lifestyles and emergence of pathogens.</title>
        <authorList>
            <person name="Haridas S."/>
            <person name="Albert R."/>
            <person name="Binder M."/>
            <person name="Bloem J."/>
            <person name="Labutti K."/>
            <person name="Salamov A."/>
            <person name="Andreopoulos B."/>
            <person name="Baker S."/>
            <person name="Barry K."/>
            <person name="Bills G."/>
            <person name="Bluhm B."/>
            <person name="Cannon C."/>
            <person name="Castanera R."/>
            <person name="Culley D."/>
            <person name="Daum C."/>
            <person name="Ezra D."/>
            <person name="Gonzalez J."/>
            <person name="Henrissat B."/>
            <person name="Kuo A."/>
            <person name="Liang C."/>
            <person name="Lipzen A."/>
            <person name="Lutzoni F."/>
            <person name="Magnuson J."/>
            <person name="Mondo S."/>
            <person name="Nolan M."/>
            <person name="Ohm R."/>
            <person name="Pangilinan J."/>
            <person name="Park H.-J."/>
            <person name="Ramirez L."/>
            <person name="Alfaro M."/>
            <person name="Sun H."/>
            <person name="Tritt A."/>
            <person name="Yoshinaga Y."/>
            <person name="Zwiers L.-H."/>
            <person name="Turgeon B."/>
            <person name="Goodwin S."/>
            <person name="Spatafora J."/>
            <person name="Crous P."/>
            <person name="Grigoriev I."/>
        </authorList>
    </citation>
    <scope>NUCLEOTIDE SEQUENCE</scope>
    <source>
        <strain evidence="3">CBS 121410</strain>
    </source>
</reference>
<organism evidence="3 4">
    <name type="scientific">Saccharata proteae CBS 121410</name>
    <dbReference type="NCBI Taxonomy" id="1314787"/>
    <lineage>
        <taxon>Eukaryota</taxon>
        <taxon>Fungi</taxon>
        <taxon>Dikarya</taxon>
        <taxon>Ascomycota</taxon>
        <taxon>Pezizomycotina</taxon>
        <taxon>Dothideomycetes</taxon>
        <taxon>Dothideomycetes incertae sedis</taxon>
        <taxon>Botryosphaeriales</taxon>
        <taxon>Saccharataceae</taxon>
        <taxon>Saccharata</taxon>
    </lineage>
</organism>
<dbReference type="InterPro" id="IPR012334">
    <property type="entry name" value="Pectin_lyas_fold"/>
</dbReference>
<dbReference type="FunFam" id="2.160.20.10:FF:000049">
    <property type="entry name" value="Putative exo-beta-1,3-glucanase"/>
    <property type="match status" value="1"/>
</dbReference>
<evidence type="ECO:0000313" key="3">
    <source>
        <dbReference type="EMBL" id="KAF2091544.1"/>
    </source>
</evidence>
<dbReference type="PANTHER" id="PTHR33928">
    <property type="entry name" value="POLYGALACTURONASE QRT3"/>
    <property type="match status" value="1"/>
</dbReference>
<evidence type="ECO:0000313" key="4">
    <source>
        <dbReference type="Proteomes" id="UP000799776"/>
    </source>
</evidence>
<feature type="signal peptide" evidence="1">
    <location>
        <begin position="1"/>
        <end position="17"/>
    </location>
</feature>
<dbReference type="AlphaFoldDB" id="A0A9P4I143"/>
<feature type="chain" id="PRO_5040499512" evidence="1">
    <location>
        <begin position="18"/>
        <end position="758"/>
    </location>
</feature>
<dbReference type="SUPFAM" id="SSF51126">
    <property type="entry name" value="Pectin lyase-like"/>
    <property type="match status" value="2"/>
</dbReference>
<accession>A0A9P4I143</accession>
<dbReference type="InterPro" id="IPR024535">
    <property type="entry name" value="RHGA/B-epi-like_pectate_lyase"/>
</dbReference>
<dbReference type="InterPro" id="IPR011050">
    <property type="entry name" value="Pectin_lyase_fold/virulence"/>
</dbReference>
<evidence type="ECO:0000256" key="1">
    <source>
        <dbReference type="SAM" id="SignalP"/>
    </source>
</evidence>
<protein>
    <submittedName>
        <fullName evidence="3">Glycoside hydrolase family 55 protein</fullName>
    </submittedName>
</protein>
<keyword evidence="4" id="KW-1185">Reference proteome</keyword>
<gene>
    <name evidence="3" type="ORF">K490DRAFT_70360</name>
</gene>
<dbReference type="Proteomes" id="UP000799776">
    <property type="component" value="Unassembled WGS sequence"/>
</dbReference>
<sequence>MRGFLTLLAALPIIAFAAVLPKPLDRLESAREVVERDTDTFWYEASTDIKSTYKVFRNVVTDFGADNAGHVAASGAIQRAIDAGASGYQDRSELDTYGATMRPAIVYLPGGLYMMNTSLQLYIGTVIVGDPLDPPVLKAVPEFSEDHMIYGKDPGTVGTNNFFIAMKNVVIDSTNIDKDNSITLLDWGVSQATQLNNVVFTMPMYSTGHIGISMQYDYNSNVILSDLTFNGGAYGMNITGQQWAFKSMTFNGCTTGAKFNGGFDVVFVGSTFANCGTGIDAYGVAGSIVVLDTSVTNSGTLIASYNSGSGENSVILENIQSDGNPTVKLDNNTVMSGTISDTWVHGSMYNRGVIQASYADALSMSTSRTEALLSENQFFLMSAPTYQESSSARVFNIKSSSQFPVYGDGVTDDSVNINTLLEQQSGMLIYFPAGTYLVKMTIFVDKNTMIIGDAYASYISAAGDRFLNPDIPVPMVKVGNPGDMGIAQISDMMFTVSEVLPGCKLVEVNMAGRNPGDVGIWNSHFRVGGAAGSDVRTNCGTSVDRCMAAWGLIHLTSTSSAYIENMWGWTADHDLDAPVYGTYTQTISTGRGMLVEAIRGTWLVGTAFEHHTLYQYNFNNAENVFTALQQSETPYWQGYNETVAAPGPWSQHLTDGDPTFDNCAAGDTFCGCAWFEQITGSTNLFLYGGGVWKFGTTNANGDGQLNAINIDQASTGIYLYGTNVHSIQTMIQDESQIVSSEGVSGGWGGVVAAYLFSA</sequence>
<proteinExistence type="predicted"/>
<dbReference type="PANTHER" id="PTHR33928:SF2">
    <property type="entry name" value="PECTATE LYASE SUPERFAMILY PROTEIN DOMAIN-CONTAINING PROTEIN-RELATED"/>
    <property type="match status" value="1"/>
</dbReference>
<keyword evidence="3" id="KW-0378">Hydrolase</keyword>
<dbReference type="Gene3D" id="2.160.20.10">
    <property type="entry name" value="Single-stranded right-handed beta-helix, Pectin lyase-like"/>
    <property type="match status" value="2"/>
</dbReference>
<dbReference type="EMBL" id="ML978711">
    <property type="protein sequence ID" value="KAF2091544.1"/>
    <property type="molecule type" value="Genomic_DNA"/>
</dbReference>
<keyword evidence="1" id="KW-0732">Signal</keyword>
<dbReference type="GO" id="GO:0004650">
    <property type="term" value="F:polygalacturonase activity"/>
    <property type="evidence" value="ECO:0007669"/>
    <property type="project" value="InterPro"/>
</dbReference>